<dbReference type="PANTHER" id="PTHR30629:SF2">
    <property type="entry name" value="PROPHAGE INTEGRASE INTS-RELATED"/>
    <property type="match status" value="1"/>
</dbReference>
<comment type="similarity">
    <text evidence="1">Belongs to the 'phage' integrase family.</text>
</comment>
<dbReference type="PANTHER" id="PTHR30629">
    <property type="entry name" value="PROPHAGE INTEGRASE"/>
    <property type="match status" value="1"/>
</dbReference>
<dbReference type="PROSITE" id="PS51898">
    <property type="entry name" value="TYR_RECOMBINASE"/>
    <property type="match status" value="1"/>
</dbReference>
<dbReference type="InterPro" id="IPR002104">
    <property type="entry name" value="Integrase_catalytic"/>
</dbReference>
<dbReference type="InterPro" id="IPR013762">
    <property type="entry name" value="Integrase-like_cat_sf"/>
</dbReference>
<reference evidence="5 6" key="1">
    <citation type="submission" date="2018-09" db="EMBL/GenBank/DDBJ databases">
        <authorList>
            <person name="Zhu H."/>
        </authorList>
    </citation>
    <scope>NUCLEOTIDE SEQUENCE [LARGE SCALE GENOMIC DNA]</scope>
    <source>
        <strain evidence="5 6">K2R10-39</strain>
    </source>
</reference>
<dbReference type="Gene3D" id="1.10.443.10">
    <property type="entry name" value="Intergrase catalytic core"/>
    <property type="match status" value="1"/>
</dbReference>
<accession>A0A418X0Z8</accession>
<gene>
    <name evidence="5" type="ORF">D3870_08175</name>
</gene>
<keyword evidence="6" id="KW-1185">Reference proteome</keyword>
<proteinExistence type="inferred from homology"/>
<evidence type="ECO:0000259" key="4">
    <source>
        <dbReference type="PROSITE" id="PS51898"/>
    </source>
</evidence>
<dbReference type="GO" id="GO:0003677">
    <property type="term" value="F:DNA binding"/>
    <property type="evidence" value="ECO:0007669"/>
    <property type="project" value="InterPro"/>
</dbReference>
<dbReference type="Proteomes" id="UP000285190">
    <property type="component" value="Unassembled WGS sequence"/>
</dbReference>
<comment type="caution">
    <text evidence="5">The sequence shown here is derived from an EMBL/GenBank/DDBJ whole genome shotgun (WGS) entry which is preliminary data.</text>
</comment>
<sequence>MGELLNKLPAAKLQKSTELALWILLATCCRVGELLQAEWCDIDLKEGRWHIPVANAKNKKAHTVFLSPFAIKQFEALLEISGENRWCYPAENKKDMPIDKKSISKQVGDRQRQQPMKNRSKAVGTLMMTSGKWSPHDLRRTGATMMGSLGVRPDIIEKCLNHVEQKKLIRIYQRQELKEEQCQAWLLLGARLDLLVNAGATVVTQPRAA</sequence>
<name>A0A418X0Z8_9BURK</name>
<dbReference type="Pfam" id="PF00589">
    <property type="entry name" value="Phage_integrase"/>
    <property type="match status" value="1"/>
</dbReference>
<dbReference type="InterPro" id="IPR011010">
    <property type="entry name" value="DNA_brk_join_enz"/>
</dbReference>
<evidence type="ECO:0000313" key="6">
    <source>
        <dbReference type="Proteomes" id="UP000285190"/>
    </source>
</evidence>
<evidence type="ECO:0000256" key="2">
    <source>
        <dbReference type="ARBA" id="ARBA00022908"/>
    </source>
</evidence>
<keyword evidence="3" id="KW-0233">DNA recombination</keyword>
<dbReference type="AlphaFoldDB" id="A0A418X0Z8"/>
<protein>
    <recommendedName>
        <fullName evidence="4">Tyr recombinase domain-containing protein</fullName>
    </recommendedName>
</protein>
<dbReference type="GO" id="GO:0006310">
    <property type="term" value="P:DNA recombination"/>
    <property type="evidence" value="ECO:0007669"/>
    <property type="project" value="UniProtKB-KW"/>
</dbReference>
<dbReference type="GO" id="GO:0015074">
    <property type="term" value="P:DNA integration"/>
    <property type="evidence" value="ECO:0007669"/>
    <property type="project" value="UniProtKB-KW"/>
</dbReference>
<organism evidence="5 6">
    <name type="scientific">Noviherbaspirillum cavernae</name>
    <dbReference type="NCBI Taxonomy" id="2320862"/>
    <lineage>
        <taxon>Bacteria</taxon>
        <taxon>Pseudomonadati</taxon>
        <taxon>Pseudomonadota</taxon>
        <taxon>Betaproteobacteria</taxon>
        <taxon>Burkholderiales</taxon>
        <taxon>Oxalobacteraceae</taxon>
        <taxon>Noviherbaspirillum</taxon>
    </lineage>
</organism>
<dbReference type="SUPFAM" id="SSF56349">
    <property type="entry name" value="DNA breaking-rejoining enzymes"/>
    <property type="match status" value="1"/>
</dbReference>
<dbReference type="CDD" id="cd00801">
    <property type="entry name" value="INT_P4_C"/>
    <property type="match status" value="1"/>
</dbReference>
<feature type="domain" description="Tyr recombinase" evidence="4">
    <location>
        <begin position="1"/>
        <end position="186"/>
    </location>
</feature>
<evidence type="ECO:0000256" key="1">
    <source>
        <dbReference type="ARBA" id="ARBA00008857"/>
    </source>
</evidence>
<keyword evidence="2" id="KW-0229">DNA integration</keyword>
<dbReference type="InterPro" id="IPR050808">
    <property type="entry name" value="Phage_Integrase"/>
</dbReference>
<evidence type="ECO:0000256" key="3">
    <source>
        <dbReference type="ARBA" id="ARBA00023172"/>
    </source>
</evidence>
<dbReference type="EMBL" id="QYUN01000002">
    <property type="protein sequence ID" value="RJG05995.1"/>
    <property type="molecule type" value="Genomic_DNA"/>
</dbReference>
<evidence type="ECO:0000313" key="5">
    <source>
        <dbReference type="EMBL" id="RJG05995.1"/>
    </source>
</evidence>
<dbReference type="OrthoDB" id="9775880at2"/>